<name>A7WQ61_NOCSC</name>
<dbReference type="GO" id="GO:0001671">
    <property type="term" value="F:ATPase activator activity"/>
    <property type="evidence" value="ECO:0007669"/>
    <property type="project" value="InterPro"/>
</dbReference>
<dbReference type="InterPro" id="IPR036338">
    <property type="entry name" value="Aha1"/>
</dbReference>
<dbReference type="GO" id="GO:0051087">
    <property type="term" value="F:protein-folding chaperone binding"/>
    <property type="evidence" value="ECO:0007669"/>
    <property type="project" value="InterPro"/>
</dbReference>
<dbReference type="SMART" id="SM01000">
    <property type="entry name" value="Aha1_N"/>
    <property type="match status" value="1"/>
</dbReference>
<dbReference type="PANTHER" id="PTHR13009">
    <property type="entry name" value="HEAT SHOCK PROTEIN 90 HSP90 CO-CHAPERONE AHA-1"/>
    <property type="match status" value="1"/>
</dbReference>
<dbReference type="EMBL" id="EF134239">
    <property type="protein sequence ID" value="ABV22353.1"/>
    <property type="molecule type" value="mRNA"/>
</dbReference>
<dbReference type="Gene3D" id="3.15.10.20">
    <property type="entry name" value="Activator of Hsp90 ATPase Aha1, N-terminal domain"/>
    <property type="match status" value="1"/>
</dbReference>
<dbReference type="SUPFAM" id="SSF103111">
    <property type="entry name" value="Activator of Hsp90 ATPase, Aha1"/>
    <property type="match status" value="1"/>
</dbReference>
<feature type="domain" description="Activator of Hsp90 ATPase AHSA1-like N-terminal" evidence="2">
    <location>
        <begin position="78"/>
        <end position="208"/>
    </location>
</feature>
<accession>A7WQ61</accession>
<evidence type="ECO:0000313" key="3">
    <source>
        <dbReference type="EMBL" id="ABV22353.1"/>
    </source>
</evidence>
<evidence type="ECO:0000259" key="2">
    <source>
        <dbReference type="SMART" id="SM01000"/>
    </source>
</evidence>
<dbReference type="InterPro" id="IPR015310">
    <property type="entry name" value="AHSA1-like_N"/>
</dbReference>
<dbReference type="AlphaFoldDB" id="A7WQ61"/>
<protein>
    <recommendedName>
        <fullName evidence="2">Activator of Hsp90 ATPase AHSA1-like N-terminal domain-containing protein</fullName>
    </recommendedName>
</protein>
<dbReference type="Pfam" id="PF09229">
    <property type="entry name" value="Aha1_N"/>
    <property type="match status" value="1"/>
</dbReference>
<organism evidence="3">
    <name type="scientific">Noctiluca scintillans</name>
    <name type="common">Sea sparkle</name>
    <name type="synonym">Red tide dinoflagellate</name>
    <dbReference type="NCBI Taxonomy" id="2966"/>
    <lineage>
        <taxon>Eukaryota</taxon>
        <taxon>Sar</taxon>
        <taxon>Alveolata</taxon>
        <taxon>Dinophyceae</taxon>
        <taxon>Noctilucales</taxon>
        <taxon>Noctilucaceae</taxon>
        <taxon>Noctiluca</taxon>
    </lineage>
</organism>
<evidence type="ECO:0000256" key="1">
    <source>
        <dbReference type="ARBA" id="ARBA00006817"/>
    </source>
</evidence>
<sequence length="209" mass="22497">MAAADGNVEEVKVIGAPKPKNTGYTYWKRDAADAHILPDHTPKRVESDGVQIVSEEGAARLPEKTLVSKWNSAGTWEQKNVSSTATPLLQQILCEEAFVLLEGEGHRIAATSATVTGESDVFYVNSKLRLGFELAVKLKWSGTFDGEEVSGDLEVPDLDSSMDSFDVKAKAKAPATAAGKKAADALKSGAKPAIRRAKDELVRRMLEDV</sequence>
<proteinExistence type="evidence at transcript level"/>
<comment type="similarity">
    <text evidence="1">Belongs to the AHA1 family.</text>
</comment>
<reference evidence="3" key="1">
    <citation type="journal article" date="2007" name="Proc. Natl. Acad. Sci. U.S.A.">
        <title>Spliced leader RNA trans-splicing in dinoflagellates.</title>
        <authorList>
            <person name="Zhang H."/>
            <person name="Hou Y."/>
            <person name="Miranda L."/>
            <person name="Campbell D.A."/>
            <person name="Sturm N.R."/>
            <person name="Gaasterland T."/>
            <person name="Lin S."/>
        </authorList>
    </citation>
    <scope>NUCLEOTIDE SEQUENCE</scope>
    <source>
        <strain evidence="3">Nsc-cDNA21</strain>
    </source>
</reference>